<dbReference type="PANTHER" id="PTHR33795">
    <property type="entry name" value="INSERTION ELEMENT IS150 PROTEIN INSJ"/>
    <property type="match status" value="1"/>
</dbReference>
<dbReference type="EMBL" id="JBHSSE010000032">
    <property type="protein sequence ID" value="MFC6202974.1"/>
    <property type="molecule type" value="Genomic_DNA"/>
</dbReference>
<evidence type="ECO:0000259" key="3">
    <source>
        <dbReference type="Pfam" id="PF13518"/>
    </source>
</evidence>
<dbReference type="Pfam" id="PF01527">
    <property type="entry name" value="HTH_Tnp_1"/>
    <property type="match status" value="2"/>
</dbReference>
<dbReference type="Gene3D" id="1.10.10.10">
    <property type="entry name" value="Winged helix-like DNA-binding domain superfamily/Winged helix DNA-binding domain"/>
    <property type="match status" value="2"/>
</dbReference>
<dbReference type="InterPro" id="IPR010921">
    <property type="entry name" value="Trp_repressor/repl_initiator"/>
</dbReference>
<dbReference type="InterPro" id="IPR052057">
    <property type="entry name" value="IS150/IS1296_orfA-like"/>
</dbReference>
<comment type="similarity">
    <text evidence="1">Belongs to the IS150/IS1296 orfA family.</text>
</comment>
<feature type="domain" description="Insertion element IS150 protein InsJ-like helix-turn-helix" evidence="3">
    <location>
        <begin position="131"/>
        <end position="181"/>
    </location>
</feature>
<evidence type="ECO:0000256" key="2">
    <source>
        <dbReference type="SAM" id="Coils"/>
    </source>
</evidence>
<reference evidence="5" key="1">
    <citation type="journal article" date="2019" name="Int. J. Syst. Evol. Microbiol.">
        <title>The Global Catalogue of Microorganisms (GCM) 10K type strain sequencing project: providing services to taxonomists for standard genome sequencing and annotation.</title>
        <authorList>
            <consortium name="The Broad Institute Genomics Platform"/>
            <consortium name="The Broad Institute Genome Sequencing Center for Infectious Disease"/>
            <person name="Wu L."/>
            <person name="Ma J."/>
        </authorList>
    </citation>
    <scope>NUCLEOTIDE SEQUENCE [LARGE SCALE GENOMIC DNA]</scope>
    <source>
        <strain evidence="5">CCM 8930</strain>
    </source>
</reference>
<dbReference type="Proteomes" id="UP001596171">
    <property type="component" value="Unassembled WGS sequence"/>
</dbReference>
<keyword evidence="2" id="KW-0175">Coiled coil</keyword>
<dbReference type="InterPro" id="IPR002514">
    <property type="entry name" value="Transposase_8"/>
</dbReference>
<evidence type="ECO:0000313" key="4">
    <source>
        <dbReference type="EMBL" id="MFC6202974.1"/>
    </source>
</evidence>
<dbReference type="InterPro" id="IPR055247">
    <property type="entry name" value="InsJ-like_HTH"/>
</dbReference>
<comment type="caution">
    <text evidence="4">The sequence shown here is derived from an EMBL/GenBank/DDBJ whole genome shotgun (WGS) entry which is preliminary data.</text>
</comment>
<feature type="coiled-coil region" evidence="2">
    <location>
        <begin position="184"/>
        <end position="211"/>
    </location>
</feature>
<proteinExistence type="inferred from homology"/>
<dbReference type="SUPFAM" id="SSF48295">
    <property type="entry name" value="TrpR-like"/>
    <property type="match status" value="3"/>
</dbReference>
<accession>A0ABW1SNW7</accession>
<evidence type="ECO:0000256" key="1">
    <source>
        <dbReference type="ARBA" id="ARBA00038232"/>
    </source>
</evidence>
<gene>
    <name evidence="4" type="ORF">ACFP1L_13960</name>
</gene>
<dbReference type="InterPro" id="IPR036388">
    <property type="entry name" value="WH-like_DNA-bd_sf"/>
</dbReference>
<protein>
    <submittedName>
        <fullName evidence="4">Transposase</fullName>
    </submittedName>
</protein>
<keyword evidence="5" id="KW-1185">Reference proteome</keyword>
<dbReference type="PANTHER" id="PTHR33795:SF1">
    <property type="entry name" value="INSERTION ELEMENT IS150 PROTEIN INSJ"/>
    <property type="match status" value="1"/>
</dbReference>
<dbReference type="RefSeq" id="WP_137617404.1">
    <property type="nucleotide sequence ID" value="NZ_BJDI01000035.1"/>
</dbReference>
<evidence type="ECO:0000313" key="5">
    <source>
        <dbReference type="Proteomes" id="UP001596171"/>
    </source>
</evidence>
<dbReference type="Pfam" id="PF13518">
    <property type="entry name" value="HTH_28"/>
    <property type="match status" value="1"/>
</dbReference>
<sequence>MPRSKYTAEEKLSILTGLSKAGLSKKDYCRKYGIGLTAFRRWRALYERDGISGLSEMRHWTRYSEETKLAAVNAYLDGQGGLSTIAQRYGLRSHKQLRDWIQKYQYNGTNKLTATPARKVPTMSRKTTFEERIKIVEYTIAHNRDYNGSAAKFQVSYQQVRNWVLKSDKDGFEALIDGRGRTKSETEMTEIERLKLENRQLKAQAKANETAVEFAKKLQEIRNREG</sequence>
<feature type="non-terminal residue" evidence="4">
    <location>
        <position position="1"/>
    </location>
</feature>
<name>A0ABW1SNW7_9LACO</name>
<organism evidence="4 5">
    <name type="scientific">Lactiplantibacillus nangangensis</name>
    <dbReference type="NCBI Taxonomy" id="2559917"/>
    <lineage>
        <taxon>Bacteria</taxon>
        <taxon>Bacillati</taxon>
        <taxon>Bacillota</taxon>
        <taxon>Bacilli</taxon>
        <taxon>Lactobacillales</taxon>
        <taxon>Lactobacillaceae</taxon>
        <taxon>Lactiplantibacillus</taxon>
    </lineage>
</organism>